<comment type="pathway">
    <text evidence="1 10">Cofactor biosynthesis; (R)-pantothenate biosynthesis; (R)-pantoate from 3-methyl-2-oxobutanoate: step 2/2.</text>
</comment>
<dbReference type="InterPro" id="IPR013328">
    <property type="entry name" value="6PGD_dom2"/>
</dbReference>
<evidence type="ECO:0000256" key="2">
    <source>
        <dbReference type="ARBA" id="ARBA00007870"/>
    </source>
</evidence>
<sequence length="320" mass="35130">MNIVIWGAGGIGCYYGSRLINAGANVTFVARGKHLQALQAHGLTVKHPEFTFNGSVNAVDEATWLTQSSPENTDLVILCLKSTATGDALLRAKRWLQASQCYVLSLQNGVDNENQLCDIIESHRVLGGLAVRIGAHITQPGHIEATGIAKIIFGAWPNHSRQHHKSYTGHEFCQQLKILFTQALIDNHLNDNIQKEIWKKLLINAGVNPISALTELDTQTLTSDNVFSATVYQLMQETARAAHADGVEISSSDIDAMFELICGFDAIKTSMLVDFENRKPLELDAISGAVIQRCRSLNSPAYTTELIDQLLKTKINKCYG</sequence>
<evidence type="ECO:0000256" key="10">
    <source>
        <dbReference type="RuleBase" id="RU362068"/>
    </source>
</evidence>
<evidence type="ECO:0000259" key="11">
    <source>
        <dbReference type="Pfam" id="PF02558"/>
    </source>
</evidence>
<evidence type="ECO:0000256" key="6">
    <source>
        <dbReference type="ARBA" id="ARBA00022857"/>
    </source>
</evidence>
<keyword evidence="6 10" id="KW-0521">NADP</keyword>
<comment type="caution">
    <text evidence="13">The sequence shown here is derived from an EMBL/GenBank/DDBJ whole genome shotgun (WGS) entry which is preliminary data.</text>
</comment>
<keyword evidence="7 10" id="KW-0560">Oxidoreductase</keyword>
<dbReference type="Gene3D" id="3.40.50.720">
    <property type="entry name" value="NAD(P)-binding Rossmann-like Domain"/>
    <property type="match status" value="1"/>
</dbReference>
<evidence type="ECO:0000313" key="13">
    <source>
        <dbReference type="EMBL" id="GAA6169473.1"/>
    </source>
</evidence>
<accession>A0ABQ0ACT8</accession>
<proteinExistence type="inferred from homology"/>
<organism evidence="13 14">
    <name type="scientific">Sessilibacter corallicola</name>
    <dbReference type="NCBI Taxonomy" id="2904075"/>
    <lineage>
        <taxon>Bacteria</taxon>
        <taxon>Pseudomonadati</taxon>
        <taxon>Pseudomonadota</taxon>
        <taxon>Gammaproteobacteria</taxon>
        <taxon>Cellvibrionales</taxon>
        <taxon>Cellvibrionaceae</taxon>
        <taxon>Sessilibacter</taxon>
    </lineage>
</organism>
<dbReference type="InterPro" id="IPR013332">
    <property type="entry name" value="KPR_N"/>
</dbReference>
<dbReference type="RefSeq" id="WP_353303987.1">
    <property type="nucleotide sequence ID" value="NZ_BAABWN010000012.1"/>
</dbReference>
<dbReference type="NCBIfam" id="TIGR00745">
    <property type="entry name" value="apbA_panE"/>
    <property type="match status" value="1"/>
</dbReference>
<dbReference type="Pfam" id="PF02558">
    <property type="entry name" value="ApbA"/>
    <property type="match status" value="1"/>
</dbReference>
<dbReference type="EC" id="1.1.1.169" evidence="3 10"/>
<dbReference type="InterPro" id="IPR051402">
    <property type="entry name" value="KPR-Related"/>
</dbReference>
<protein>
    <recommendedName>
        <fullName evidence="4 10">2-dehydropantoate 2-reductase</fullName>
        <ecNumber evidence="3 10">1.1.1.169</ecNumber>
    </recommendedName>
    <alternativeName>
        <fullName evidence="8 10">Ketopantoate reductase</fullName>
    </alternativeName>
</protein>
<evidence type="ECO:0000259" key="12">
    <source>
        <dbReference type="Pfam" id="PF08546"/>
    </source>
</evidence>
<evidence type="ECO:0000256" key="1">
    <source>
        <dbReference type="ARBA" id="ARBA00004994"/>
    </source>
</evidence>
<dbReference type="PANTHER" id="PTHR21708">
    <property type="entry name" value="PROBABLE 2-DEHYDROPANTOATE 2-REDUCTASE"/>
    <property type="match status" value="1"/>
</dbReference>
<evidence type="ECO:0000256" key="5">
    <source>
        <dbReference type="ARBA" id="ARBA00022655"/>
    </source>
</evidence>
<keyword evidence="14" id="KW-1185">Reference proteome</keyword>
<evidence type="ECO:0000313" key="14">
    <source>
        <dbReference type="Proteomes" id="UP001465153"/>
    </source>
</evidence>
<dbReference type="SUPFAM" id="SSF51735">
    <property type="entry name" value="NAD(P)-binding Rossmann-fold domains"/>
    <property type="match status" value="1"/>
</dbReference>
<dbReference type="PANTHER" id="PTHR21708:SF26">
    <property type="entry name" value="2-DEHYDROPANTOATE 2-REDUCTASE"/>
    <property type="match status" value="1"/>
</dbReference>
<dbReference type="InterPro" id="IPR003710">
    <property type="entry name" value="ApbA"/>
</dbReference>
<feature type="domain" description="Ketopantoate reductase C-terminal" evidence="12">
    <location>
        <begin position="192"/>
        <end position="314"/>
    </location>
</feature>
<evidence type="ECO:0000256" key="8">
    <source>
        <dbReference type="ARBA" id="ARBA00032024"/>
    </source>
</evidence>
<dbReference type="SUPFAM" id="SSF48179">
    <property type="entry name" value="6-phosphogluconate dehydrogenase C-terminal domain-like"/>
    <property type="match status" value="1"/>
</dbReference>
<dbReference type="EMBL" id="BAABWN010000012">
    <property type="protein sequence ID" value="GAA6169473.1"/>
    <property type="molecule type" value="Genomic_DNA"/>
</dbReference>
<dbReference type="InterPro" id="IPR008927">
    <property type="entry name" value="6-PGluconate_DH-like_C_sf"/>
</dbReference>
<comment type="similarity">
    <text evidence="2 10">Belongs to the ketopantoate reductase family.</text>
</comment>
<dbReference type="InterPro" id="IPR036291">
    <property type="entry name" value="NAD(P)-bd_dom_sf"/>
</dbReference>
<keyword evidence="5 10" id="KW-0566">Pantothenate biosynthesis</keyword>
<dbReference type="InterPro" id="IPR013752">
    <property type="entry name" value="KPA_reductase"/>
</dbReference>
<feature type="domain" description="Ketopantoate reductase N-terminal" evidence="11">
    <location>
        <begin position="3"/>
        <end position="157"/>
    </location>
</feature>
<dbReference type="Pfam" id="PF08546">
    <property type="entry name" value="ApbA_C"/>
    <property type="match status" value="1"/>
</dbReference>
<dbReference type="Proteomes" id="UP001465153">
    <property type="component" value="Unassembled WGS sequence"/>
</dbReference>
<reference evidence="13 14" key="1">
    <citation type="submission" date="2024-04" db="EMBL/GenBank/DDBJ databases">
        <title>Draft genome sequence of Sessilibacter corallicola NBRC 116591.</title>
        <authorList>
            <person name="Miyakawa T."/>
            <person name="Kusuya Y."/>
            <person name="Miura T."/>
        </authorList>
    </citation>
    <scope>NUCLEOTIDE SEQUENCE [LARGE SCALE GENOMIC DNA]</scope>
    <source>
        <strain evidence="13 14">KU-00831-HH</strain>
    </source>
</reference>
<evidence type="ECO:0000256" key="9">
    <source>
        <dbReference type="ARBA" id="ARBA00048793"/>
    </source>
</evidence>
<dbReference type="Gene3D" id="1.10.1040.10">
    <property type="entry name" value="N-(1-d-carboxylethyl)-l-norvaline Dehydrogenase, domain 2"/>
    <property type="match status" value="1"/>
</dbReference>
<comment type="function">
    <text evidence="10">Catalyzes the NADPH-dependent reduction of ketopantoate into pantoic acid.</text>
</comment>
<comment type="catalytic activity">
    <reaction evidence="9 10">
        <text>(R)-pantoate + NADP(+) = 2-dehydropantoate + NADPH + H(+)</text>
        <dbReference type="Rhea" id="RHEA:16233"/>
        <dbReference type="ChEBI" id="CHEBI:11561"/>
        <dbReference type="ChEBI" id="CHEBI:15378"/>
        <dbReference type="ChEBI" id="CHEBI:15980"/>
        <dbReference type="ChEBI" id="CHEBI:57783"/>
        <dbReference type="ChEBI" id="CHEBI:58349"/>
        <dbReference type="EC" id="1.1.1.169"/>
    </reaction>
</comment>
<gene>
    <name evidence="13" type="ORF">NBRC116591_32840</name>
</gene>
<evidence type="ECO:0000256" key="4">
    <source>
        <dbReference type="ARBA" id="ARBA00019465"/>
    </source>
</evidence>
<evidence type="ECO:0000256" key="3">
    <source>
        <dbReference type="ARBA" id="ARBA00013014"/>
    </source>
</evidence>
<name>A0ABQ0ACT8_9GAMM</name>
<evidence type="ECO:0000256" key="7">
    <source>
        <dbReference type="ARBA" id="ARBA00023002"/>
    </source>
</evidence>